<evidence type="ECO:0000256" key="3">
    <source>
        <dbReference type="ARBA" id="ARBA00022801"/>
    </source>
</evidence>
<dbReference type="PANTHER" id="PTHR12302">
    <property type="entry name" value="EBNA2 BINDING PROTEIN P100"/>
    <property type="match status" value="1"/>
</dbReference>
<dbReference type="Gene3D" id="2.40.50.90">
    <property type="match status" value="1"/>
</dbReference>
<dbReference type="SMART" id="SM00318">
    <property type="entry name" value="SNc"/>
    <property type="match status" value="1"/>
</dbReference>
<sequence length="285" mass="30589">MLTMPRRILSLTLSALLLMATTAGSTELRVAAVTDGATLLLEDGRSLRLAGIEPAAPPAPPPTGAEPGRGWPLAEAARLALAELAVGQSLTVRGEARTDRHGRVLAQVMRGDGLWLQGELLARGLARVHTRPDARALAREMLAAEAAARDAGRGIWRTRAYAVRPADPDALRRDRDSFQIVEGRVLRVSKAGGDAYLDFGEDWRTDVTVHIGRAALREFVTAGIDPLSYEGRTVRVRGWVGLRAGPLIEATHPEQIERLDGAASPLRATPHPSAPPPDVSDDEEE</sequence>
<protein>
    <submittedName>
        <fullName evidence="7">Endonuclease YncB(Thermonuclease family)</fullName>
    </submittedName>
</protein>
<dbReference type="GO" id="GO:0004519">
    <property type="term" value="F:endonuclease activity"/>
    <property type="evidence" value="ECO:0007669"/>
    <property type="project" value="UniProtKB-KW"/>
</dbReference>
<keyword evidence="3" id="KW-0378">Hydrolase</keyword>
<feature type="chain" id="PRO_5022056372" evidence="5">
    <location>
        <begin position="26"/>
        <end position="285"/>
    </location>
</feature>
<proteinExistence type="predicted"/>
<accession>A0A560CHW7</accession>
<name>A0A560CHW7_AZOBR</name>
<dbReference type="PROSITE" id="PS50830">
    <property type="entry name" value="TNASE_3"/>
    <property type="match status" value="1"/>
</dbReference>
<organism evidence="7 8">
    <name type="scientific">Azospirillum brasilense</name>
    <dbReference type="NCBI Taxonomy" id="192"/>
    <lineage>
        <taxon>Bacteria</taxon>
        <taxon>Pseudomonadati</taxon>
        <taxon>Pseudomonadota</taxon>
        <taxon>Alphaproteobacteria</taxon>
        <taxon>Rhodospirillales</taxon>
        <taxon>Azospirillaceae</taxon>
        <taxon>Azospirillum</taxon>
    </lineage>
</organism>
<dbReference type="AlphaFoldDB" id="A0A560CHW7"/>
<keyword evidence="2 7" id="KW-0255">Endonuclease</keyword>
<comment type="caution">
    <text evidence="7">The sequence shown here is derived from an EMBL/GenBank/DDBJ whole genome shotgun (WGS) entry which is preliminary data.</text>
</comment>
<evidence type="ECO:0000256" key="1">
    <source>
        <dbReference type="ARBA" id="ARBA00022722"/>
    </source>
</evidence>
<feature type="region of interest" description="Disordered" evidence="4">
    <location>
        <begin position="257"/>
        <end position="285"/>
    </location>
</feature>
<dbReference type="Pfam" id="PF00565">
    <property type="entry name" value="SNase"/>
    <property type="match status" value="1"/>
</dbReference>
<evidence type="ECO:0000259" key="6">
    <source>
        <dbReference type="PROSITE" id="PS50830"/>
    </source>
</evidence>
<feature type="signal peptide" evidence="5">
    <location>
        <begin position="1"/>
        <end position="25"/>
    </location>
</feature>
<keyword evidence="5" id="KW-0732">Signal</keyword>
<evidence type="ECO:0000256" key="5">
    <source>
        <dbReference type="SAM" id="SignalP"/>
    </source>
</evidence>
<evidence type="ECO:0000313" key="8">
    <source>
        <dbReference type="Proteomes" id="UP000318529"/>
    </source>
</evidence>
<dbReference type="EMBL" id="VITH01000005">
    <property type="protein sequence ID" value="TWA84452.1"/>
    <property type="molecule type" value="Genomic_DNA"/>
</dbReference>
<dbReference type="InterPro" id="IPR035437">
    <property type="entry name" value="SNase_OB-fold_sf"/>
</dbReference>
<dbReference type="PANTHER" id="PTHR12302:SF3">
    <property type="entry name" value="SERINE_THREONINE-PROTEIN KINASE 31"/>
    <property type="match status" value="1"/>
</dbReference>
<evidence type="ECO:0000256" key="2">
    <source>
        <dbReference type="ARBA" id="ARBA00022759"/>
    </source>
</evidence>
<evidence type="ECO:0000256" key="4">
    <source>
        <dbReference type="SAM" id="MobiDB-lite"/>
    </source>
</evidence>
<keyword evidence="1" id="KW-0540">Nuclease</keyword>
<evidence type="ECO:0000313" key="7">
    <source>
        <dbReference type="EMBL" id="TWA84452.1"/>
    </source>
</evidence>
<dbReference type="Proteomes" id="UP000318529">
    <property type="component" value="Unassembled WGS sequence"/>
</dbReference>
<dbReference type="InterPro" id="IPR016071">
    <property type="entry name" value="Staphylococal_nuclease_OB-fold"/>
</dbReference>
<gene>
    <name evidence="7" type="ORF">FBZ83_105333</name>
</gene>
<dbReference type="GO" id="GO:0016787">
    <property type="term" value="F:hydrolase activity"/>
    <property type="evidence" value="ECO:0007669"/>
    <property type="project" value="UniProtKB-KW"/>
</dbReference>
<reference evidence="7 8" key="1">
    <citation type="submission" date="2019-06" db="EMBL/GenBank/DDBJ databases">
        <title>Genomic Encyclopedia of Type Strains, Phase IV (KMG-V): Genome sequencing to study the core and pangenomes of soil and plant-associated prokaryotes.</title>
        <authorList>
            <person name="Whitman W."/>
        </authorList>
    </citation>
    <scope>NUCLEOTIDE SEQUENCE [LARGE SCALE GENOMIC DNA]</scope>
    <source>
        <strain evidence="7 8">BR 11650</strain>
    </source>
</reference>
<feature type="domain" description="TNase-like" evidence="6">
    <location>
        <begin position="24"/>
        <end position="158"/>
    </location>
</feature>
<dbReference type="RefSeq" id="WP_247888279.1">
    <property type="nucleotide sequence ID" value="NZ_VITH01000005.1"/>
</dbReference>
<dbReference type="SUPFAM" id="SSF50199">
    <property type="entry name" value="Staphylococcal nuclease"/>
    <property type="match status" value="1"/>
</dbReference>